<organism evidence="3 4">
    <name type="scientific">Pseudohongiella spirulinae</name>
    <dbReference type="NCBI Taxonomy" id="1249552"/>
    <lineage>
        <taxon>Bacteria</taxon>
        <taxon>Pseudomonadati</taxon>
        <taxon>Pseudomonadota</taxon>
        <taxon>Gammaproteobacteria</taxon>
        <taxon>Pseudomonadales</taxon>
        <taxon>Pseudohongiellaceae</taxon>
        <taxon>Pseudohongiella</taxon>
    </lineage>
</organism>
<protein>
    <submittedName>
        <fullName evidence="3">LppC putative lipoprotein</fullName>
    </submittedName>
</protein>
<feature type="chain" id="PRO_5006601529" evidence="2">
    <location>
        <begin position="24"/>
        <end position="618"/>
    </location>
</feature>
<proteinExistence type="predicted"/>
<sequence length="618" mass="67281" precursor="true">MHPKTLLVLLFSLLILGCAGSGAPGSSTGVATSQESAAVGDEVNDYLALAADAESPQAEILLISAAEIALEAGSTDTAAAILSSISASTGLPVIARARESLALARIALARDDADTALSHLDRRQYAPDTLSDDASGPEVYRQIIELRSQLLTEQGQYLAAARELSRLTGQLTATEQQQHINRIWDVLSAAPANNLTSQRDLIDSYELRGWVELLNAVRNSGADIEQQVVAVNRWQDRWNQHSAVDMLPESLAFAQQLLQQRPQRIALLLPLGEAAGRAVSEGFLAAYYDALSKNQATPDITLFDTTAIIDIMPLYRQAAESGADLIIGPLRKESVRQLQRQQRLAVTTLALNYGDTGRLNPPGFFQFGLAPEDEIQQAARIAWQQGYRSAAVLTPAGEEFERIQTTFAEQWQNLGGQLVSTAGYGSAATYSATIERMFNTDASQARADQLLETLPRNNMEFIPRRRQDVDFIFLQANPAEGRQLKPTLGFHYAGDLPVIAMPAIYEPPRSASGNRDLNGVAFLDAPWMLDNNDPLKSISNENWPASAATVQRLRAMGIDVYRLHARLAQLQNFPTTRMQGATGVLKMRDDGAIERELLLARFVNGQAEILPAGADISP</sequence>
<dbReference type="CDD" id="cd06339">
    <property type="entry name" value="PBP1_YraM_LppC_lipoprotein-like"/>
    <property type="match status" value="1"/>
</dbReference>
<dbReference type="PATRIC" id="fig|1249552.3.peg.2322"/>
<feature type="signal peptide" evidence="2">
    <location>
        <begin position="1"/>
        <end position="23"/>
    </location>
</feature>
<dbReference type="GO" id="GO:0009252">
    <property type="term" value="P:peptidoglycan biosynthetic process"/>
    <property type="evidence" value="ECO:0007669"/>
    <property type="project" value="TreeGrafter"/>
</dbReference>
<dbReference type="KEGG" id="pspi:PS2015_2309"/>
<keyword evidence="4" id="KW-1185">Reference proteome</keyword>
<keyword evidence="3" id="KW-0449">Lipoprotein</keyword>
<dbReference type="AlphaFoldDB" id="A0A0S2KF36"/>
<evidence type="ECO:0000256" key="1">
    <source>
        <dbReference type="ARBA" id="ARBA00023136"/>
    </source>
</evidence>
<dbReference type="Gene3D" id="1.25.40.650">
    <property type="match status" value="1"/>
</dbReference>
<evidence type="ECO:0000313" key="3">
    <source>
        <dbReference type="EMBL" id="ALO46944.1"/>
    </source>
</evidence>
<dbReference type="EMBL" id="CP013189">
    <property type="protein sequence ID" value="ALO46944.1"/>
    <property type="molecule type" value="Genomic_DNA"/>
</dbReference>
<dbReference type="RefSeq" id="WP_058022386.1">
    <property type="nucleotide sequence ID" value="NZ_CP013189.1"/>
</dbReference>
<dbReference type="GO" id="GO:0030234">
    <property type="term" value="F:enzyme regulator activity"/>
    <property type="evidence" value="ECO:0007669"/>
    <property type="project" value="TreeGrafter"/>
</dbReference>
<dbReference type="Proteomes" id="UP000065641">
    <property type="component" value="Chromosome"/>
</dbReference>
<keyword evidence="2" id="KW-0732">Signal</keyword>
<dbReference type="OrthoDB" id="6708821at2"/>
<dbReference type="GO" id="GO:0031241">
    <property type="term" value="C:periplasmic side of cell outer membrane"/>
    <property type="evidence" value="ECO:0007669"/>
    <property type="project" value="TreeGrafter"/>
</dbReference>
<dbReference type="Gene3D" id="3.40.50.2300">
    <property type="match status" value="2"/>
</dbReference>
<dbReference type="PROSITE" id="PS51257">
    <property type="entry name" value="PROKAR_LIPOPROTEIN"/>
    <property type="match status" value="1"/>
</dbReference>
<accession>A0A0S2KF36</accession>
<reference evidence="3 4" key="1">
    <citation type="submission" date="2015-11" db="EMBL/GenBank/DDBJ databases">
        <authorList>
            <person name="Zhang Y."/>
            <person name="Guo Z."/>
        </authorList>
    </citation>
    <scope>NUCLEOTIDE SEQUENCE [LARGE SCALE GENOMIC DNA]</scope>
    <source>
        <strain evidence="3 4">KCTC 32221</strain>
    </source>
</reference>
<name>A0A0S2KF36_9GAMM</name>
<dbReference type="PANTHER" id="PTHR38038:SF1">
    <property type="entry name" value="PENICILLIN-BINDING PROTEIN ACTIVATOR LPOA"/>
    <property type="match status" value="1"/>
</dbReference>
<dbReference type="InterPro" id="IPR028082">
    <property type="entry name" value="Peripla_BP_I"/>
</dbReference>
<keyword evidence="1" id="KW-0472">Membrane</keyword>
<dbReference type="Pfam" id="PF04348">
    <property type="entry name" value="LppC"/>
    <property type="match status" value="1"/>
</dbReference>
<dbReference type="SUPFAM" id="SSF53822">
    <property type="entry name" value="Periplasmic binding protein-like I"/>
    <property type="match status" value="1"/>
</dbReference>
<dbReference type="InterPro" id="IPR007443">
    <property type="entry name" value="LpoA"/>
</dbReference>
<dbReference type="STRING" id="1249552.PS2015_2309"/>
<evidence type="ECO:0000313" key="4">
    <source>
        <dbReference type="Proteomes" id="UP000065641"/>
    </source>
</evidence>
<gene>
    <name evidence="3" type="ORF">PS2015_2309</name>
</gene>
<evidence type="ECO:0000256" key="2">
    <source>
        <dbReference type="SAM" id="SignalP"/>
    </source>
</evidence>
<dbReference type="PANTHER" id="PTHR38038">
    <property type="entry name" value="PENICILLIN-BINDING PROTEIN ACTIVATOR LPOA"/>
    <property type="match status" value="1"/>
</dbReference>